<dbReference type="PANTHER" id="PTHR43002">
    <property type="entry name" value="GLYCOGEN DEBRANCHING ENZYME"/>
    <property type="match status" value="1"/>
</dbReference>
<reference evidence="3" key="1">
    <citation type="submission" date="2018-05" db="EMBL/GenBank/DDBJ databases">
        <authorList>
            <person name="Lanie J.A."/>
            <person name="Ng W.-L."/>
            <person name="Kazmierczak K.M."/>
            <person name="Andrzejewski T.M."/>
            <person name="Davidsen T.M."/>
            <person name="Wayne K.J."/>
            <person name="Tettelin H."/>
            <person name="Glass J.I."/>
            <person name="Rusch D."/>
            <person name="Podicherti R."/>
            <person name="Tsui H.-C.T."/>
            <person name="Winkler M.E."/>
        </authorList>
    </citation>
    <scope>NUCLEOTIDE SEQUENCE</scope>
</reference>
<proteinExistence type="inferred from homology"/>
<dbReference type="InterPro" id="IPR017853">
    <property type="entry name" value="GH"/>
</dbReference>
<dbReference type="Gene3D" id="3.20.20.80">
    <property type="entry name" value="Glycosidases"/>
    <property type="match status" value="1"/>
</dbReference>
<accession>A0A382Q2D1</accession>
<organism evidence="3">
    <name type="scientific">marine metagenome</name>
    <dbReference type="NCBI Taxonomy" id="408172"/>
    <lineage>
        <taxon>unclassified sequences</taxon>
        <taxon>metagenomes</taxon>
        <taxon>ecological metagenomes</taxon>
    </lineage>
</organism>
<evidence type="ECO:0000256" key="1">
    <source>
        <dbReference type="ARBA" id="ARBA00008061"/>
    </source>
</evidence>
<dbReference type="AlphaFoldDB" id="A0A382Q2D1"/>
<dbReference type="InterPro" id="IPR014756">
    <property type="entry name" value="Ig_E-set"/>
</dbReference>
<feature type="non-terminal residue" evidence="3">
    <location>
        <position position="251"/>
    </location>
</feature>
<name>A0A382Q2D1_9ZZZZ</name>
<dbReference type="InterPro" id="IPR004193">
    <property type="entry name" value="Glyco_hydro_13_N"/>
</dbReference>
<comment type="similarity">
    <text evidence="1">Belongs to the glycosyl hydrolase 13 family.</text>
</comment>
<dbReference type="GO" id="GO:0005975">
    <property type="term" value="P:carbohydrate metabolic process"/>
    <property type="evidence" value="ECO:0007669"/>
    <property type="project" value="InterPro"/>
</dbReference>
<dbReference type="Pfam" id="PF02922">
    <property type="entry name" value="CBM_48"/>
    <property type="match status" value="1"/>
</dbReference>
<dbReference type="SUPFAM" id="SSF51445">
    <property type="entry name" value="(Trans)glycosidases"/>
    <property type="match status" value="1"/>
</dbReference>
<dbReference type="SUPFAM" id="SSF81296">
    <property type="entry name" value="E set domains"/>
    <property type="match status" value="1"/>
</dbReference>
<evidence type="ECO:0000313" key="3">
    <source>
        <dbReference type="EMBL" id="SVC79754.1"/>
    </source>
</evidence>
<feature type="domain" description="Glycoside hydrolase family 13 N-terminal" evidence="2">
    <location>
        <begin position="34"/>
        <end position="116"/>
    </location>
</feature>
<dbReference type="GO" id="GO:0004553">
    <property type="term" value="F:hydrolase activity, hydrolyzing O-glycosyl compounds"/>
    <property type="evidence" value="ECO:0007669"/>
    <property type="project" value="InterPro"/>
</dbReference>
<evidence type="ECO:0000259" key="2">
    <source>
        <dbReference type="Pfam" id="PF02922"/>
    </source>
</evidence>
<protein>
    <recommendedName>
        <fullName evidence="2">Glycoside hydrolase family 13 N-terminal domain-containing protein</fullName>
    </recommendedName>
</protein>
<sequence>MIELVKHTQTFFILSFTICIMTQCTNKSSLPLSYGAFVKGNKTNFKVKAPRADRVFLVLFEKPEDDAGTELLMKKSTDGDWTITTKKAGYGTLYGYRLEGNYMGNDPDVIVADPYSLASVTQNTYLHVAKSLIIDTSYDWGNDSWIKIDSRDIIIYEMHIRDMTAHHTSGSKYPGTYHGLIDRDQKGGINHVKEMGVNAVQLLPAQDFANVEVPYKDKTATVFNNWNPYARNHWGYMTTFFFAPETYYGSD</sequence>
<dbReference type="EMBL" id="UINC01111490">
    <property type="protein sequence ID" value="SVC79754.1"/>
    <property type="molecule type" value="Genomic_DNA"/>
</dbReference>
<gene>
    <name evidence="3" type="ORF">METZ01_LOCUS332608</name>
</gene>
<dbReference type="Gene3D" id="2.60.40.10">
    <property type="entry name" value="Immunoglobulins"/>
    <property type="match status" value="1"/>
</dbReference>
<dbReference type="InterPro" id="IPR013783">
    <property type="entry name" value="Ig-like_fold"/>
</dbReference>